<dbReference type="SUPFAM" id="SSF69279">
    <property type="entry name" value="Phage tail proteins"/>
    <property type="match status" value="1"/>
</dbReference>
<dbReference type="EMBL" id="RHHQ01000008">
    <property type="protein sequence ID" value="RNB89872.1"/>
    <property type="molecule type" value="Genomic_DNA"/>
</dbReference>
<evidence type="ECO:0000313" key="3">
    <source>
        <dbReference type="Proteomes" id="UP000271031"/>
    </source>
</evidence>
<keyword evidence="3" id="KW-1185">Reference proteome</keyword>
<organism evidence="2 3">
    <name type="scientific">Brevibacillus fluminis</name>
    <dbReference type="NCBI Taxonomy" id="511487"/>
    <lineage>
        <taxon>Bacteria</taxon>
        <taxon>Bacillati</taxon>
        <taxon>Bacillota</taxon>
        <taxon>Bacilli</taxon>
        <taxon>Bacillales</taxon>
        <taxon>Paenibacillaceae</taxon>
        <taxon>Brevibacillus</taxon>
    </lineage>
</organism>
<dbReference type="RefSeq" id="WP_122918126.1">
    <property type="nucleotide sequence ID" value="NZ_RHHQ01000008.1"/>
</dbReference>
<dbReference type="AlphaFoldDB" id="A0A3M8DP25"/>
<dbReference type="OrthoDB" id="1698671at2"/>
<proteinExistence type="predicted"/>
<name>A0A3M8DP25_9BACL</name>
<evidence type="ECO:0000259" key="1">
    <source>
        <dbReference type="Pfam" id="PF24032"/>
    </source>
</evidence>
<accession>A0A3M8DP25</accession>
<dbReference type="InterPro" id="IPR056937">
    <property type="entry name" value="YqbQ/XkdQ"/>
</dbReference>
<gene>
    <name evidence="2" type="ORF">EDM56_11990</name>
</gene>
<comment type="caution">
    <text evidence="2">The sequence shown here is derived from an EMBL/GenBank/DDBJ whole genome shotgun (WGS) entry which is preliminary data.</text>
</comment>
<protein>
    <recommendedName>
        <fullName evidence="1">YqbQ/XkdQ domain-containing protein</fullName>
    </recommendedName>
</protein>
<sequence length="328" mass="36744">MTERKETLKVLLIQNSNTLDITNLVESVEWSGSRAQAPRTLEVQLANTDRGMHEKIAAENGNGMMLFLEEKEVFRGIVFQCDYAPGKLSITAYDQMIYLLKNKDSLVFTGKKASDIIKKLCGDFSIPVGTIADTKHTIKNLVFDGDSLFDMAMDALKQTLTHTGKRYAFFSREGKVHLIPREENVIEWVVESGINLVNYSFSASIEEMVNKVKLQAGEEQKSFTAIADDPVSQQKYGVLQHFEKVKDKVNRALLMERAITILETQGKEKRTFSVDNLAGSPNVISGTVIFVSVPELAISKAYFVEEDRHSFNGQKHSMSLTLSETADM</sequence>
<dbReference type="Proteomes" id="UP000271031">
    <property type="component" value="Unassembled WGS sequence"/>
</dbReference>
<evidence type="ECO:0000313" key="2">
    <source>
        <dbReference type="EMBL" id="RNB89872.1"/>
    </source>
</evidence>
<dbReference type="Pfam" id="PF24032">
    <property type="entry name" value="YQBQ"/>
    <property type="match status" value="1"/>
</dbReference>
<reference evidence="2 3" key="1">
    <citation type="submission" date="2018-10" db="EMBL/GenBank/DDBJ databases">
        <title>Phylogenomics of Brevibacillus.</title>
        <authorList>
            <person name="Dunlap C."/>
        </authorList>
    </citation>
    <scope>NUCLEOTIDE SEQUENCE [LARGE SCALE GENOMIC DNA]</scope>
    <source>
        <strain evidence="2 3">JCM 15716</strain>
    </source>
</reference>
<feature type="domain" description="YqbQ/XkdQ" evidence="1">
    <location>
        <begin position="28"/>
        <end position="322"/>
    </location>
</feature>